<comment type="caution">
    <text evidence="1">The sequence shown here is derived from an EMBL/GenBank/DDBJ whole genome shotgun (WGS) entry which is preliminary data.</text>
</comment>
<keyword evidence="2" id="KW-1185">Reference proteome</keyword>
<dbReference type="EMBL" id="PNJG02000002">
    <property type="protein sequence ID" value="RKQ35261.1"/>
    <property type="molecule type" value="Genomic_DNA"/>
</dbReference>
<protein>
    <submittedName>
        <fullName evidence="1">Uncharacterized protein</fullName>
    </submittedName>
</protein>
<evidence type="ECO:0000313" key="2">
    <source>
        <dbReference type="Proteomes" id="UP000249516"/>
    </source>
</evidence>
<reference evidence="1 2" key="1">
    <citation type="submission" date="2018-10" db="EMBL/GenBank/DDBJ databases">
        <title>Kocuria tytouropygialis sp. nov., isolated from the uropygial gland of an American barn owl (Tyto furcata).</title>
        <authorList>
            <person name="Braun M.S."/>
            <person name="Wang E."/>
            <person name="Zimmermann S."/>
            <person name="Wagner H."/>
            <person name="Wink M."/>
        </authorList>
    </citation>
    <scope>NUCLEOTIDE SEQUENCE [LARGE SCALE GENOMIC DNA]</scope>
    <source>
        <strain evidence="1 2">442</strain>
    </source>
</reference>
<accession>A0A495A628</accession>
<sequence>MTLRGLECAQQVLDLDGAMTSIAELGMPDFMWSTTRQFGWGAPLYPDWGVLTVAADEFVRHLAPRGFETFSVPRDAVLPDNLGD</sequence>
<evidence type="ECO:0000313" key="1">
    <source>
        <dbReference type="EMBL" id="RKQ35261.1"/>
    </source>
</evidence>
<proteinExistence type="predicted"/>
<gene>
    <name evidence="1" type="ORF">C1C97_008485</name>
</gene>
<name>A0A495A628_9MICC</name>
<organism evidence="1 2">
    <name type="scientific">Kocuria tytonis</name>
    <dbReference type="NCBI Taxonomy" id="2054280"/>
    <lineage>
        <taxon>Bacteria</taxon>
        <taxon>Bacillati</taxon>
        <taxon>Actinomycetota</taxon>
        <taxon>Actinomycetes</taxon>
        <taxon>Micrococcales</taxon>
        <taxon>Micrococcaceae</taxon>
        <taxon>Kocuria</taxon>
    </lineage>
</organism>
<dbReference type="Proteomes" id="UP000249516">
    <property type="component" value="Unassembled WGS sequence"/>
</dbReference>
<dbReference type="AlphaFoldDB" id="A0A495A628"/>